<feature type="chain" id="PRO_5043403743" description="Tetratricopeptide repeat protein" evidence="1">
    <location>
        <begin position="22"/>
        <end position="291"/>
    </location>
</feature>
<dbReference type="Gene3D" id="1.25.40.10">
    <property type="entry name" value="Tetratricopeptide repeat domain"/>
    <property type="match status" value="1"/>
</dbReference>
<dbReference type="AlphaFoldDB" id="A0AAU9ABG6"/>
<dbReference type="EMBL" id="AP014940">
    <property type="protein sequence ID" value="BAV96022.1"/>
    <property type="molecule type" value="Genomic_DNA"/>
</dbReference>
<accession>A0AAU9ABG6</accession>
<evidence type="ECO:0000313" key="3">
    <source>
        <dbReference type="Proteomes" id="UP000218824"/>
    </source>
</evidence>
<proteinExistence type="predicted"/>
<dbReference type="InterPro" id="IPR011990">
    <property type="entry name" value="TPR-like_helical_dom_sf"/>
</dbReference>
<evidence type="ECO:0000256" key="1">
    <source>
        <dbReference type="SAM" id="SignalP"/>
    </source>
</evidence>
<evidence type="ECO:0008006" key="4">
    <source>
        <dbReference type="Google" id="ProtNLM"/>
    </source>
</evidence>
<gene>
    <name evidence="2" type="ORF">LEN_0535</name>
</gene>
<dbReference type="SUPFAM" id="SSF48452">
    <property type="entry name" value="TPR-like"/>
    <property type="match status" value="1"/>
</dbReference>
<protein>
    <recommendedName>
        <fullName evidence="4">Tetratricopeptide repeat protein</fullName>
    </recommendedName>
</protein>
<name>A0AAU9ABG6_LYSEN</name>
<feature type="signal peptide" evidence="1">
    <location>
        <begin position="1"/>
        <end position="21"/>
    </location>
</feature>
<dbReference type="KEGG" id="lem:LEN_0535"/>
<reference evidence="2 3" key="1">
    <citation type="journal article" date="2017" name="DNA Res.">
        <title>Complete genome sequence and expression profile of the commercial lytic enzyme producer Lysobacter enzymogenes M497-1.</title>
        <authorList>
            <person name="Takami H."/>
            <person name="Toyoda A."/>
            <person name="Uchiyama I."/>
            <person name="Itoh T."/>
            <person name="Takaki Y."/>
            <person name="Arai W."/>
            <person name="Nishi S."/>
            <person name="Kawai M."/>
            <person name="Shinya K."/>
            <person name="Ikeda H."/>
        </authorList>
    </citation>
    <scope>NUCLEOTIDE SEQUENCE [LARGE SCALE GENOMIC DNA]</scope>
    <source>
        <strain evidence="2 3">M497-1</strain>
    </source>
</reference>
<dbReference type="RefSeq" id="WP_096376538.1">
    <property type="nucleotide sequence ID" value="NZ_AP014940.1"/>
</dbReference>
<evidence type="ECO:0000313" key="2">
    <source>
        <dbReference type="EMBL" id="BAV96022.1"/>
    </source>
</evidence>
<dbReference type="GeneID" id="83062440"/>
<keyword evidence="1" id="KW-0732">Signal</keyword>
<organism evidence="2 3">
    <name type="scientific">Lysobacter enzymogenes</name>
    <dbReference type="NCBI Taxonomy" id="69"/>
    <lineage>
        <taxon>Bacteria</taxon>
        <taxon>Pseudomonadati</taxon>
        <taxon>Pseudomonadota</taxon>
        <taxon>Gammaproteobacteria</taxon>
        <taxon>Lysobacterales</taxon>
        <taxon>Lysobacteraceae</taxon>
        <taxon>Lysobacter</taxon>
    </lineage>
</organism>
<dbReference type="Proteomes" id="UP000218824">
    <property type="component" value="Chromosome"/>
</dbReference>
<sequence length="291" mass="32072">MRIATIAALALLMLAPAGARACLNEMATDRAGRPYSSDGQVGASLVYSLTHPYRDAEMDRFLIQETRKDPSFRNLNDIGVLLVRQGKLDAALRHFRTIERLFPGRPQTAANLGTALELAGQDKEALHWIRTGLQRNPREHYGSEWLHVRILEAKLAAAGNPAYFRRHSIAGIAFGPGLVPPFPRKLPKGNDGKPLLPSWLDSSLDYQLHERIGLVKAPDPVVANLLSDWATLHLSGGSLETAKALYELAATYGAPRDALMQRRIAHIDQVVARAEKRPTPGKPDCRLCGWD</sequence>